<sequence length="251" mass="28793">MLISKYENPKEKVDKLIEYQNKMTNEGLKSGTYSSISALALMSNNENLKDIQQKIRKAKDIYKEMKSNHFFLTSQSDYPLAILLSKYDKPTSEIIEEIEYYYTELSDGPFKKGNTLQLLSHIMMLSDTENKNFMVKRCNEIYDKLKTQGIKIKRMHYPAIGMMAIIDSELDKEIEFIKNIADIINKQKRFKWTKDLNLLIAMLLVITDSINEVNQDINVIETGLNTSIESLIQAQNAALIASITSTSVVVN</sequence>
<dbReference type="InterPro" id="IPR025062">
    <property type="entry name" value="DUF4003"/>
</dbReference>
<gene>
    <name evidence="2" type="ORF">L21TH_2703</name>
</gene>
<evidence type="ECO:0000313" key="3">
    <source>
        <dbReference type="Proteomes" id="UP000013378"/>
    </source>
</evidence>
<protein>
    <submittedName>
        <fullName evidence="2">Conserved protein YeaA</fullName>
    </submittedName>
</protein>
<dbReference type="EMBL" id="ARZA01000287">
    <property type="protein sequence ID" value="EOC99239.1"/>
    <property type="molecule type" value="Genomic_DNA"/>
</dbReference>
<dbReference type="Pfam" id="PF13170">
    <property type="entry name" value="DUF4003"/>
    <property type="match status" value="1"/>
</dbReference>
<evidence type="ECO:0000313" key="2">
    <source>
        <dbReference type="EMBL" id="EOC99239.1"/>
    </source>
</evidence>
<keyword evidence="3" id="KW-1185">Reference proteome</keyword>
<reference evidence="2 3" key="1">
    <citation type="journal article" date="2015" name="Geomicrobiol. J.">
        <title>Caldisalinibacter kiritimatiensis gen. nov., sp. nov., a moderately thermohalophilic thiosulfate-reducing bacterium from a hypersaline microbial mat.</title>
        <authorList>
            <person name="Ben Hania W."/>
            <person name="Joseph M."/>
            <person name="Fiebig A."/>
            <person name="Bunk B."/>
            <person name="Klenk H.-P."/>
            <person name="Fardeau M.-L."/>
            <person name="Spring S."/>
        </authorList>
    </citation>
    <scope>NUCLEOTIDE SEQUENCE [LARGE SCALE GENOMIC DNA]</scope>
    <source>
        <strain evidence="2 3">L21-TH-D2</strain>
    </source>
</reference>
<dbReference type="Proteomes" id="UP000013378">
    <property type="component" value="Unassembled WGS sequence"/>
</dbReference>
<feature type="coiled-coil region" evidence="1">
    <location>
        <begin position="41"/>
        <end position="68"/>
    </location>
</feature>
<proteinExistence type="predicted"/>
<comment type="caution">
    <text evidence="2">The sequence shown here is derived from an EMBL/GenBank/DDBJ whole genome shotgun (WGS) entry which is preliminary data.</text>
</comment>
<dbReference type="AlphaFoldDB" id="R1CA72"/>
<dbReference type="eggNOG" id="ENOG502Z8IC">
    <property type="taxonomic scope" value="Bacteria"/>
</dbReference>
<evidence type="ECO:0000256" key="1">
    <source>
        <dbReference type="SAM" id="Coils"/>
    </source>
</evidence>
<accession>R1CA72</accession>
<dbReference type="STRING" id="1304284.L21TH_2703"/>
<keyword evidence="1" id="KW-0175">Coiled coil</keyword>
<organism evidence="2 3">
    <name type="scientific">Caldisalinibacter kiritimatiensis</name>
    <dbReference type="NCBI Taxonomy" id="1304284"/>
    <lineage>
        <taxon>Bacteria</taxon>
        <taxon>Bacillati</taxon>
        <taxon>Bacillota</taxon>
        <taxon>Tissierellia</taxon>
        <taxon>Tissierellales</taxon>
        <taxon>Thermohalobacteraceae</taxon>
        <taxon>Caldisalinibacter</taxon>
    </lineage>
</organism>
<name>R1CA72_9FIRM</name>